<dbReference type="GO" id="GO:1904047">
    <property type="term" value="F:S-adenosyl-L-methionine binding"/>
    <property type="evidence" value="ECO:0007669"/>
    <property type="project" value="TreeGrafter"/>
</dbReference>
<dbReference type="InterPro" id="IPR049539">
    <property type="entry name" value="SPL"/>
</dbReference>
<dbReference type="GO" id="GO:0003913">
    <property type="term" value="F:DNA photolyase activity"/>
    <property type="evidence" value="ECO:0007669"/>
    <property type="project" value="TreeGrafter"/>
</dbReference>
<dbReference type="AlphaFoldDB" id="A0A7J3MZV0"/>
<dbReference type="SUPFAM" id="SSF102114">
    <property type="entry name" value="Radical SAM enzymes"/>
    <property type="match status" value="1"/>
</dbReference>
<proteinExistence type="predicted"/>
<dbReference type="Pfam" id="PF20903">
    <property type="entry name" value="SPL"/>
    <property type="match status" value="1"/>
</dbReference>
<dbReference type="Gene3D" id="3.80.30.30">
    <property type="match status" value="1"/>
</dbReference>
<dbReference type="PANTHER" id="PTHR37822">
    <property type="entry name" value="SPORE PHOTOPRODUCT LYASE-RELATED"/>
    <property type="match status" value="1"/>
</dbReference>
<dbReference type="InterPro" id="IPR058240">
    <property type="entry name" value="rSAM_sf"/>
</dbReference>
<dbReference type="InterPro" id="IPR007197">
    <property type="entry name" value="rSAM"/>
</dbReference>
<gene>
    <name evidence="1" type="ORF">ENU64_06030</name>
</gene>
<organism evidence="1">
    <name type="scientific">Ignisphaera aggregans</name>
    <dbReference type="NCBI Taxonomy" id="334771"/>
    <lineage>
        <taxon>Archaea</taxon>
        <taxon>Thermoproteota</taxon>
        <taxon>Thermoprotei</taxon>
        <taxon>Desulfurococcales</taxon>
        <taxon>Desulfurococcaceae</taxon>
        <taxon>Ignisphaera</taxon>
    </lineage>
</organism>
<dbReference type="EMBL" id="DTDH01000165">
    <property type="protein sequence ID" value="HGT98970.1"/>
    <property type="molecule type" value="Genomic_DNA"/>
</dbReference>
<accession>A0A7J3MZV0</accession>
<dbReference type="SFLD" id="SFLDS00029">
    <property type="entry name" value="Radical_SAM"/>
    <property type="match status" value="1"/>
</dbReference>
<evidence type="ECO:0000313" key="1">
    <source>
        <dbReference type="EMBL" id="HGT98970.1"/>
    </source>
</evidence>
<dbReference type="GO" id="GO:0051539">
    <property type="term" value="F:4 iron, 4 sulfur cluster binding"/>
    <property type="evidence" value="ECO:0007669"/>
    <property type="project" value="TreeGrafter"/>
</dbReference>
<sequence>MKRIDGGSLLKGTYVWYTTSRDSSMDSNTSGSSDIFYARYYEFVKPVHGTYVAIHVPKRFSCSYYFSLFSKSPADIVCPQFWELKWAVGCPYSCSYCFLQGTFYGNKSFRLKDLSRLGKELDELLGWADAVGIRLLLNAGELCDSLAVPEATEKLIDVLKQVITNHPMHKILFVTKAGLHQAKRFIESVRGFEEFFVVSFSINAPIVAKRFEIAPSVEDRLRAATTLHESGIEIRFRIDPMIPVDGWENHYRFLIEDVFTKYELDPERITIGSLRGLAKTIRFSRDREWVKHLRNGEKTGWGLKIATETRRNMYRTVIESLKTYGYRGYISLCKETYKIWLELFEENLISNPGTPKIWENVMCNCRL</sequence>
<dbReference type="PANTHER" id="PTHR37822:SF2">
    <property type="entry name" value="SPORE PHOTOPRODUCT LYASE"/>
    <property type="match status" value="1"/>
</dbReference>
<evidence type="ECO:0008006" key="2">
    <source>
        <dbReference type="Google" id="ProtNLM"/>
    </source>
</evidence>
<reference evidence="1" key="1">
    <citation type="journal article" date="2020" name="mSystems">
        <title>Genome- and Community-Level Interaction Insights into Carbon Utilization and Element Cycling Functions of Hydrothermarchaeota in Hydrothermal Sediment.</title>
        <authorList>
            <person name="Zhou Z."/>
            <person name="Liu Y."/>
            <person name="Xu W."/>
            <person name="Pan J."/>
            <person name="Luo Z.H."/>
            <person name="Li M."/>
        </authorList>
    </citation>
    <scope>NUCLEOTIDE SEQUENCE [LARGE SCALE GENOMIC DNA]</scope>
    <source>
        <strain evidence="1">SpSt-688</strain>
    </source>
</reference>
<comment type="caution">
    <text evidence="1">The sequence shown here is derived from an EMBL/GenBank/DDBJ whole genome shotgun (WGS) entry which is preliminary data.</text>
</comment>
<protein>
    <recommendedName>
        <fullName evidence="2">Radical SAM protein</fullName>
    </recommendedName>
</protein>
<name>A0A7J3MZV0_9CREN</name>